<reference evidence="2 3" key="1">
    <citation type="journal article" date="2021" name="Commun. Biol.">
        <title>The genome of Shorea leprosula (Dipterocarpaceae) highlights the ecological relevance of drought in aseasonal tropical rainforests.</title>
        <authorList>
            <person name="Ng K.K.S."/>
            <person name="Kobayashi M.J."/>
            <person name="Fawcett J.A."/>
            <person name="Hatakeyama M."/>
            <person name="Paape T."/>
            <person name="Ng C.H."/>
            <person name="Ang C.C."/>
            <person name="Tnah L.H."/>
            <person name="Lee C.T."/>
            <person name="Nishiyama T."/>
            <person name="Sese J."/>
            <person name="O'Brien M.J."/>
            <person name="Copetti D."/>
            <person name="Mohd Noor M.I."/>
            <person name="Ong R.C."/>
            <person name="Putra M."/>
            <person name="Sireger I.Z."/>
            <person name="Indrioko S."/>
            <person name="Kosugi Y."/>
            <person name="Izuno A."/>
            <person name="Isagi Y."/>
            <person name="Lee S.L."/>
            <person name="Shimizu K.K."/>
        </authorList>
    </citation>
    <scope>NUCLEOTIDE SEQUENCE [LARGE SCALE GENOMIC DNA]</scope>
    <source>
        <strain evidence="2">214</strain>
    </source>
</reference>
<organism evidence="2 3">
    <name type="scientific">Rubroshorea leprosula</name>
    <dbReference type="NCBI Taxonomy" id="152421"/>
    <lineage>
        <taxon>Eukaryota</taxon>
        <taxon>Viridiplantae</taxon>
        <taxon>Streptophyta</taxon>
        <taxon>Embryophyta</taxon>
        <taxon>Tracheophyta</taxon>
        <taxon>Spermatophyta</taxon>
        <taxon>Magnoliopsida</taxon>
        <taxon>eudicotyledons</taxon>
        <taxon>Gunneridae</taxon>
        <taxon>Pentapetalae</taxon>
        <taxon>rosids</taxon>
        <taxon>malvids</taxon>
        <taxon>Malvales</taxon>
        <taxon>Dipterocarpaceae</taxon>
        <taxon>Rubroshorea</taxon>
    </lineage>
</organism>
<dbReference type="AlphaFoldDB" id="A0AAV5MX56"/>
<dbReference type="EMBL" id="BPVZ01001399">
    <property type="protein sequence ID" value="GKV53453.1"/>
    <property type="molecule type" value="Genomic_DNA"/>
</dbReference>
<gene>
    <name evidence="2" type="ORF">SLEP1_g59975</name>
</gene>
<feature type="region of interest" description="Disordered" evidence="1">
    <location>
        <begin position="1"/>
        <end position="23"/>
    </location>
</feature>
<accession>A0AAV5MX56</accession>
<sequence>MSLSPFRRGGASSTVSEVDSNQFGINHPTDYMMAILRPTNWLSTGSARSEEHPVSENLRKQKNFTIHVSGLPKD</sequence>
<evidence type="ECO:0000256" key="1">
    <source>
        <dbReference type="SAM" id="MobiDB-lite"/>
    </source>
</evidence>
<protein>
    <submittedName>
        <fullName evidence="2">Uncharacterized protein</fullName>
    </submittedName>
</protein>
<dbReference type="Proteomes" id="UP001054252">
    <property type="component" value="Unassembled WGS sequence"/>
</dbReference>
<keyword evidence="3" id="KW-1185">Reference proteome</keyword>
<name>A0AAV5MX56_9ROSI</name>
<proteinExistence type="predicted"/>
<evidence type="ECO:0000313" key="2">
    <source>
        <dbReference type="EMBL" id="GKV53453.1"/>
    </source>
</evidence>
<comment type="caution">
    <text evidence="2">The sequence shown here is derived from an EMBL/GenBank/DDBJ whole genome shotgun (WGS) entry which is preliminary data.</text>
</comment>
<evidence type="ECO:0000313" key="3">
    <source>
        <dbReference type="Proteomes" id="UP001054252"/>
    </source>
</evidence>
<feature type="compositionally biased region" description="Polar residues" evidence="1">
    <location>
        <begin position="11"/>
        <end position="23"/>
    </location>
</feature>